<feature type="domain" description="Glyoxalase-related protein" evidence="1">
    <location>
        <begin position="8"/>
        <end position="141"/>
    </location>
</feature>
<dbReference type="Pfam" id="PF20066">
    <property type="entry name" value="Glyoxalase_8"/>
    <property type="match status" value="1"/>
</dbReference>
<protein>
    <submittedName>
        <fullName evidence="2">Glyoxalase superfamily protein</fullName>
    </submittedName>
</protein>
<comment type="caution">
    <text evidence="2">The sequence shown here is derived from an EMBL/GenBank/DDBJ whole genome shotgun (WGS) entry which is preliminary data.</text>
</comment>
<sequence length="145" mass="16017">MTNTKDPAPVADLKEQARRLRDGLRAAGQTVTQSQALELLARQHGARDWNTLRALAGNRLVLRVGDRVSGRYLGQPFTAELRGLTTLGDGGQRRVTLHFDEPVDVVRFDSFSSFRQRVSGVVGWDGRSPRTTSDGQPQLLIHSVI</sequence>
<gene>
    <name evidence="2" type="ORF">ACFORG_05030</name>
</gene>
<name>A0ABV7TC32_9RHOB</name>
<dbReference type="EMBL" id="JBHRXI010000004">
    <property type="protein sequence ID" value="MFC3613117.1"/>
    <property type="molecule type" value="Genomic_DNA"/>
</dbReference>
<evidence type="ECO:0000259" key="1">
    <source>
        <dbReference type="Pfam" id="PF20066"/>
    </source>
</evidence>
<proteinExistence type="predicted"/>
<dbReference type="InterPro" id="IPR045517">
    <property type="entry name" value="Glyoxalase_8"/>
</dbReference>
<accession>A0ABV7TC32</accession>
<reference evidence="3" key="1">
    <citation type="journal article" date="2019" name="Int. J. Syst. Evol. Microbiol.">
        <title>The Global Catalogue of Microorganisms (GCM) 10K type strain sequencing project: providing services to taxonomists for standard genome sequencing and annotation.</title>
        <authorList>
            <consortium name="The Broad Institute Genomics Platform"/>
            <consortium name="The Broad Institute Genome Sequencing Center for Infectious Disease"/>
            <person name="Wu L."/>
            <person name="Ma J."/>
        </authorList>
    </citation>
    <scope>NUCLEOTIDE SEQUENCE [LARGE SCALE GENOMIC DNA]</scope>
    <source>
        <strain evidence="3">KCTC 42911</strain>
    </source>
</reference>
<evidence type="ECO:0000313" key="2">
    <source>
        <dbReference type="EMBL" id="MFC3613117.1"/>
    </source>
</evidence>
<organism evidence="2 3">
    <name type="scientific">Lutimaribacter marinistellae</name>
    <dbReference type="NCBI Taxonomy" id="1820329"/>
    <lineage>
        <taxon>Bacteria</taxon>
        <taxon>Pseudomonadati</taxon>
        <taxon>Pseudomonadota</taxon>
        <taxon>Alphaproteobacteria</taxon>
        <taxon>Rhodobacterales</taxon>
        <taxon>Roseobacteraceae</taxon>
        <taxon>Lutimaribacter</taxon>
    </lineage>
</organism>
<dbReference type="RefSeq" id="WP_386734293.1">
    <property type="nucleotide sequence ID" value="NZ_JBHRXI010000004.1"/>
</dbReference>
<evidence type="ECO:0000313" key="3">
    <source>
        <dbReference type="Proteomes" id="UP001595629"/>
    </source>
</evidence>
<dbReference type="Proteomes" id="UP001595629">
    <property type="component" value="Unassembled WGS sequence"/>
</dbReference>
<keyword evidence="3" id="KW-1185">Reference proteome</keyword>